<gene>
    <name evidence="2" type="ORF">DARMORV10_C04P44630.1</name>
</gene>
<dbReference type="Proteomes" id="UP001295469">
    <property type="component" value="Chromosome C04"/>
</dbReference>
<dbReference type="AlphaFoldDB" id="A0A816JRE9"/>
<protein>
    <submittedName>
        <fullName evidence="2">(rape) hypothetical protein</fullName>
    </submittedName>
</protein>
<name>A0A816JRE9_BRANA</name>
<dbReference type="PANTHER" id="PTHR30546">
    <property type="entry name" value="FLAVODOXIN-RELATED PROTEIN WRBA-RELATED"/>
    <property type="match status" value="1"/>
</dbReference>
<proteinExistence type="inferred from homology"/>
<organism evidence="2">
    <name type="scientific">Brassica napus</name>
    <name type="common">Rape</name>
    <dbReference type="NCBI Taxonomy" id="3708"/>
    <lineage>
        <taxon>Eukaryota</taxon>
        <taxon>Viridiplantae</taxon>
        <taxon>Streptophyta</taxon>
        <taxon>Embryophyta</taxon>
        <taxon>Tracheophyta</taxon>
        <taxon>Spermatophyta</taxon>
        <taxon>Magnoliopsida</taxon>
        <taxon>eudicotyledons</taxon>
        <taxon>Gunneridae</taxon>
        <taxon>Pentapetalae</taxon>
        <taxon>rosids</taxon>
        <taxon>malvids</taxon>
        <taxon>Brassicales</taxon>
        <taxon>Brassicaceae</taxon>
        <taxon>Brassiceae</taxon>
        <taxon>Brassica</taxon>
    </lineage>
</organism>
<comment type="similarity">
    <text evidence="1">Belongs to the WrbA family.</text>
</comment>
<dbReference type="EMBL" id="HG994368">
    <property type="protein sequence ID" value="CAF1858257.1"/>
    <property type="molecule type" value="Genomic_DNA"/>
</dbReference>
<evidence type="ECO:0000256" key="1">
    <source>
        <dbReference type="ARBA" id="ARBA00006961"/>
    </source>
</evidence>
<sequence length="194" mass="22173">MISQFLDQSVPSKAHASCLFCQKLTLHGKILAGNNAKKNQNFSEILEKVEGEGYLFPWRTIYIMYYSMYRRVVKLAHGIRNGAASVDGVDAKLWQSAPAKSDAPLITSNDLFEADGFVFGFPTSLWSNPALLVASGGLNNLLHMVSWFGSPEQDVQKYPERSKFNRTKNKKKNKSRKRSKFNFFFYYQRLIWIA</sequence>
<dbReference type="InterPro" id="IPR029039">
    <property type="entry name" value="Flavoprotein-like_sf"/>
</dbReference>
<dbReference type="PANTHER" id="PTHR30546:SF46">
    <property type="entry name" value="NAD(P)H DEHYDROGENASE (QUINONE) FQR1-LIKE 1-RELATED"/>
    <property type="match status" value="1"/>
</dbReference>
<reference evidence="2" key="1">
    <citation type="submission" date="2021-01" db="EMBL/GenBank/DDBJ databases">
        <authorList>
            <consortium name="Genoscope - CEA"/>
            <person name="William W."/>
        </authorList>
    </citation>
    <scope>NUCLEOTIDE SEQUENCE</scope>
</reference>
<accession>A0A816JRE9</accession>
<evidence type="ECO:0000313" key="2">
    <source>
        <dbReference type="EMBL" id="CAF1858257.1"/>
    </source>
</evidence>
<dbReference type="Gene3D" id="3.40.50.360">
    <property type="match status" value="1"/>
</dbReference>
<dbReference type="SUPFAM" id="SSF52218">
    <property type="entry name" value="Flavoproteins"/>
    <property type="match status" value="1"/>
</dbReference>